<evidence type="ECO:0000256" key="5">
    <source>
        <dbReference type="ARBA" id="ARBA00023239"/>
    </source>
</evidence>
<sequence length="270" mass="28934">MASGSLHIETPYRRSHSLSKVSGLEIYLKLENVQPPGSFKIRGIGHLCQKSAAEGCKRFVCSSGGNAGMAAAYAARCLNIPISLFVPKSTPQFTVERLEEEGAEVTVVGSAWDDTNEHALEFAKELGNVYISPFNHPDIWEGHASLIDEIDEKPDLVICSVGGGGLLCGMVQGLKRRGWNDVPVLAVETIGAHSFFEAVHAGKLVTLPAITSIAKSLGAKTVASAALQATKDHPIVPCTVSDRDTVIALAKFLGRVLLNCSFLKYVIFIF</sequence>
<dbReference type="Pfam" id="PF00291">
    <property type="entry name" value="PALP"/>
    <property type="match status" value="1"/>
</dbReference>
<comment type="cofactor">
    <cofactor evidence="1">
        <name>pyridoxal 5'-phosphate</name>
        <dbReference type="ChEBI" id="CHEBI:597326"/>
    </cofactor>
</comment>
<feature type="domain" description="Tryptophan synthase beta chain-like PALP" evidence="9">
    <location>
        <begin position="8"/>
        <end position="252"/>
    </location>
</feature>
<protein>
    <recommendedName>
        <fullName evidence="3">L-serine ammonia-lyase</fullName>
        <ecNumber evidence="3">4.3.1.17</ecNumber>
    </recommendedName>
    <alternativeName>
        <fullName evidence="6">L-serine deaminase</fullName>
    </alternativeName>
    <alternativeName>
        <fullName evidence="7">L-threonine dehydratase</fullName>
    </alternativeName>
</protein>
<gene>
    <name evidence="10" type="ORF">CVLEPA_LOCUS10548</name>
</gene>
<proteinExistence type="inferred from homology"/>
<evidence type="ECO:0000259" key="9">
    <source>
        <dbReference type="Pfam" id="PF00291"/>
    </source>
</evidence>
<evidence type="ECO:0000256" key="7">
    <source>
        <dbReference type="ARBA" id="ARBA00042605"/>
    </source>
</evidence>
<keyword evidence="11" id="KW-1185">Reference proteome</keyword>
<evidence type="ECO:0000256" key="3">
    <source>
        <dbReference type="ARBA" id="ARBA00012093"/>
    </source>
</evidence>
<comment type="similarity">
    <text evidence="2">Belongs to the serine/threonine dehydratase family.</text>
</comment>
<evidence type="ECO:0000313" key="11">
    <source>
        <dbReference type="Proteomes" id="UP001642483"/>
    </source>
</evidence>
<evidence type="ECO:0000256" key="8">
    <source>
        <dbReference type="ARBA" id="ARBA00049406"/>
    </source>
</evidence>
<keyword evidence="5" id="KW-0456">Lyase</keyword>
<reference evidence="10 11" key="1">
    <citation type="submission" date="2024-02" db="EMBL/GenBank/DDBJ databases">
        <authorList>
            <person name="Daric V."/>
            <person name="Darras S."/>
        </authorList>
    </citation>
    <scope>NUCLEOTIDE SEQUENCE [LARGE SCALE GENOMIC DNA]</scope>
</reference>
<name>A0ABP0FKX5_CLALP</name>
<comment type="caution">
    <text evidence="10">The sequence shown here is derived from an EMBL/GenBank/DDBJ whole genome shotgun (WGS) entry which is preliminary data.</text>
</comment>
<dbReference type="Proteomes" id="UP001642483">
    <property type="component" value="Unassembled WGS sequence"/>
</dbReference>
<dbReference type="Gene3D" id="3.40.50.1100">
    <property type="match status" value="2"/>
</dbReference>
<dbReference type="InterPro" id="IPR050147">
    <property type="entry name" value="Ser/Thr_Dehydratase"/>
</dbReference>
<dbReference type="EMBL" id="CAWYQH010000068">
    <property type="protein sequence ID" value="CAK8680276.1"/>
    <property type="molecule type" value="Genomic_DNA"/>
</dbReference>
<evidence type="ECO:0000313" key="10">
    <source>
        <dbReference type="EMBL" id="CAK8680276.1"/>
    </source>
</evidence>
<dbReference type="SUPFAM" id="SSF53686">
    <property type="entry name" value="Tryptophan synthase beta subunit-like PLP-dependent enzymes"/>
    <property type="match status" value="1"/>
</dbReference>
<dbReference type="PANTHER" id="PTHR48078">
    <property type="entry name" value="THREONINE DEHYDRATASE, MITOCHONDRIAL-RELATED"/>
    <property type="match status" value="1"/>
</dbReference>
<dbReference type="InterPro" id="IPR036052">
    <property type="entry name" value="TrpB-like_PALP_sf"/>
</dbReference>
<organism evidence="10 11">
    <name type="scientific">Clavelina lepadiformis</name>
    <name type="common">Light-bulb sea squirt</name>
    <name type="synonym">Ascidia lepadiformis</name>
    <dbReference type="NCBI Taxonomy" id="159417"/>
    <lineage>
        <taxon>Eukaryota</taxon>
        <taxon>Metazoa</taxon>
        <taxon>Chordata</taxon>
        <taxon>Tunicata</taxon>
        <taxon>Ascidiacea</taxon>
        <taxon>Aplousobranchia</taxon>
        <taxon>Clavelinidae</taxon>
        <taxon>Clavelina</taxon>
    </lineage>
</organism>
<dbReference type="EC" id="4.3.1.17" evidence="3"/>
<dbReference type="InterPro" id="IPR001926">
    <property type="entry name" value="TrpB-like_PALP"/>
</dbReference>
<evidence type="ECO:0000256" key="6">
    <source>
        <dbReference type="ARBA" id="ARBA00041766"/>
    </source>
</evidence>
<dbReference type="PANTHER" id="PTHR48078:SF2">
    <property type="entry name" value="CATABOLIC L-SERINE_THREONINE DEHYDRATASE"/>
    <property type="match status" value="1"/>
</dbReference>
<comment type="catalytic activity">
    <reaction evidence="8">
        <text>L-serine = pyruvate + NH4(+)</text>
        <dbReference type="Rhea" id="RHEA:19169"/>
        <dbReference type="ChEBI" id="CHEBI:15361"/>
        <dbReference type="ChEBI" id="CHEBI:28938"/>
        <dbReference type="ChEBI" id="CHEBI:33384"/>
        <dbReference type="EC" id="4.3.1.17"/>
    </reaction>
</comment>
<evidence type="ECO:0000256" key="1">
    <source>
        <dbReference type="ARBA" id="ARBA00001933"/>
    </source>
</evidence>
<accession>A0ABP0FKX5</accession>
<keyword evidence="4" id="KW-0663">Pyridoxal phosphate</keyword>
<evidence type="ECO:0000256" key="4">
    <source>
        <dbReference type="ARBA" id="ARBA00022898"/>
    </source>
</evidence>
<evidence type="ECO:0000256" key="2">
    <source>
        <dbReference type="ARBA" id="ARBA00010869"/>
    </source>
</evidence>